<evidence type="ECO:0000313" key="2">
    <source>
        <dbReference type="EnsemblPlants" id="cds.evm.model.09.565"/>
    </source>
</evidence>
<evidence type="ECO:0000256" key="1">
    <source>
        <dbReference type="SAM" id="MobiDB-lite"/>
    </source>
</evidence>
<reference evidence="2" key="2">
    <citation type="submission" date="2021-03" db="UniProtKB">
        <authorList>
            <consortium name="EnsemblPlants"/>
        </authorList>
    </citation>
    <scope>IDENTIFICATION</scope>
</reference>
<keyword evidence="3" id="KW-1185">Reference proteome</keyword>
<dbReference type="Proteomes" id="UP000596661">
    <property type="component" value="Chromosome 9"/>
</dbReference>
<dbReference type="EnsemblPlants" id="evm.model.09.565">
    <property type="protein sequence ID" value="cds.evm.model.09.565"/>
    <property type="gene ID" value="evm.TU.09.565"/>
</dbReference>
<dbReference type="Gramene" id="evm.model.09.565">
    <property type="protein sequence ID" value="cds.evm.model.09.565"/>
    <property type="gene ID" value="evm.TU.09.565"/>
</dbReference>
<dbReference type="EMBL" id="UZAU01000734">
    <property type="status" value="NOT_ANNOTATED_CDS"/>
    <property type="molecule type" value="Genomic_DNA"/>
</dbReference>
<organism evidence="2 3">
    <name type="scientific">Cannabis sativa</name>
    <name type="common">Hemp</name>
    <name type="synonym">Marijuana</name>
    <dbReference type="NCBI Taxonomy" id="3483"/>
    <lineage>
        <taxon>Eukaryota</taxon>
        <taxon>Viridiplantae</taxon>
        <taxon>Streptophyta</taxon>
        <taxon>Embryophyta</taxon>
        <taxon>Tracheophyta</taxon>
        <taxon>Spermatophyta</taxon>
        <taxon>Magnoliopsida</taxon>
        <taxon>eudicotyledons</taxon>
        <taxon>Gunneridae</taxon>
        <taxon>Pentapetalae</taxon>
        <taxon>rosids</taxon>
        <taxon>fabids</taxon>
        <taxon>Rosales</taxon>
        <taxon>Cannabaceae</taxon>
        <taxon>Cannabis</taxon>
    </lineage>
</organism>
<protein>
    <submittedName>
        <fullName evidence="2">Uncharacterized protein</fullName>
    </submittedName>
</protein>
<accession>A0A803QGN3</accession>
<proteinExistence type="predicted"/>
<reference evidence="2" key="1">
    <citation type="submission" date="2018-11" db="EMBL/GenBank/DDBJ databases">
        <authorList>
            <person name="Grassa J C."/>
        </authorList>
    </citation>
    <scope>NUCLEOTIDE SEQUENCE [LARGE SCALE GENOMIC DNA]</scope>
</reference>
<name>A0A803QGN3_CANSA</name>
<dbReference type="AlphaFoldDB" id="A0A803QGN3"/>
<sequence length="207" mass="23362">MVCTLISVGVATPDNTHEDPSNALVGKEKTKGKKSSIEKEKSKFSKEASLANVAWIEGLRDRGLQDLPSLCRQTKHLSRAARNIVGQLVPSRVKKPRPRALQRPLERNLNGRILNFQQKMHSFLSITSIKMKRDLEAAKKTCKEKQESLVVALHSHDDLMAEFRDLRMEIFYESYLHNPGGNFSYVESLNCEGMIARGRELCEAKVA</sequence>
<feature type="region of interest" description="Disordered" evidence="1">
    <location>
        <begin position="14"/>
        <end position="42"/>
    </location>
</feature>
<evidence type="ECO:0000313" key="3">
    <source>
        <dbReference type="Proteomes" id="UP000596661"/>
    </source>
</evidence>